<evidence type="ECO:0008006" key="6">
    <source>
        <dbReference type="Google" id="ProtNLM"/>
    </source>
</evidence>
<feature type="region of interest" description="Disordered" evidence="3">
    <location>
        <begin position="299"/>
        <end position="329"/>
    </location>
</feature>
<dbReference type="SMART" id="SM00365">
    <property type="entry name" value="LRR_SD22"/>
    <property type="match status" value="7"/>
</dbReference>
<dbReference type="InterPro" id="IPR001611">
    <property type="entry name" value="Leu-rich_rpt"/>
</dbReference>
<dbReference type="SUPFAM" id="SSF52058">
    <property type="entry name" value="L domain-like"/>
    <property type="match status" value="1"/>
</dbReference>
<reference evidence="4 5" key="1">
    <citation type="journal article" date="2019" name="Sci. Data">
        <title>Hybrid genome assembly and annotation of Danionella translucida.</title>
        <authorList>
            <person name="Kadobianskyi M."/>
            <person name="Schulze L."/>
            <person name="Schuelke M."/>
            <person name="Judkewitz B."/>
        </authorList>
    </citation>
    <scope>NUCLEOTIDE SEQUENCE [LARGE SCALE GENOMIC DNA]</scope>
    <source>
        <strain evidence="4 5">Bolton</strain>
    </source>
</reference>
<evidence type="ECO:0000256" key="3">
    <source>
        <dbReference type="SAM" id="MobiDB-lite"/>
    </source>
</evidence>
<name>A0A553QJR5_9TELE</name>
<evidence type="ECO:0000256" key="2">
    <source>
        <dbReference type="ARBA" id="ARBA00022737"/>
    </source>
</evidence>
<dbReference type="SMART" id="SM00369">
    <property type="entry name" value="LRR_TYP"/>
    <property type="match status" value="6"/>
</dbReference>
<dbReference type="PROSITE" id="PS51450">
    <property type="entry name" value="LRR"/>
    <property type="match status" value="7"/>
</dbReference>
<organism evidence="4 5">
    <name type="scientific">Danionella cerebrum</name>
    <dbReference type="NCBI Taxonomy" id="2873325"/>
    <lineage>
        <taxon>Eukaryota</taxon>
        <taxon>Metazoa</taxon>
        <taxon>Chordata</taxon>
        <taxon>Craniata</taxon>
        <taxon>Vertebrata</taxon>
        <taxon>Euteleostomi</taxon>
        <taxon>Actinopterygii</taxon>
        <taxon>Neopterygii</taxon>
        <taxon>Teleostei</taxon>
        <taxon>Ostariophysi</taxon>
        <taxon>Cypriniformes</taxon>
        <taxon>Danionidae</taxon>
        <taxon>Danioninae</taxon>
        <taxon>Danionella</taxon>
    </lineage>
</organism>
<proteinExistence type="predicted"/>
<accession>A0A553QJR5</accession>
<dbReference type="InterPro" id="IPR003591">
    <property type="entry name" value="Leu-rich_rpt_typical-subtyp"/>
</dbReference>
<feature type="region of interest" description="Disordered" evidence="3">
    <location>
        <begin position="356"/>
        <end position="420"/>
    </location>
</feature>
<protein>
    <recommendedName>
        <fullName evidence="6">Leucine-rich repeat-containing protein 49</fullName>
    </recommendedName>
</protein>
<dbReference type="AlphaFoldDB" id="A0A553QJR5"/>
<dbReference type="STRING" id="623744.A0A553QJR5"/>
<feature type="compositionally biased region" description="Basic and acidic residues" evidence="3">
    <location>
        <begin position="299"/>
        <end position="326"/>
    </location>
</feature>
<evidence type="ECO:0000313" key="5">
    <source>
        <dbReference type="Proteomes" id="UP000316079"/>
    </source>
</evidence>
<dbReference type="EMBL" id="SRMA01025875">
    <property type="protein sequence ID" value="TRY90190.1"/>
    <property type="molecule type" value="Genomic_DNA"/>
</dbReference>
<dbReference type="InterPro" id="IPR050576">
    <property type="entry name" value="Cilia_flagella_integrity"/>
</dbReference>
<comment type="caution">
    <text evidence="4">The sequence shown here is derived from an EMBL/GenBank/DDBJ whole genome shotgun (WGS) entry which is preliminary data.</text>
</comment>
<dbReference type="InterPro" id="IPR032675">
    <property type="entry name" value="LRR_dom_sf"/>
</dbReference>
<gene>
    <name evidence="4" type="ORF">DNTS_033370</name>
</gene>
<dbReference type="Pfam" id="PF14580">
    <property type="entry name" value="LRR_9"/>
    <property type="match status" value="1"/>
</dbReference>
<dbReference type="OrthoDB" id="1939344at2759"/>
<dbReference type="Gene3D" id="3.80.10.10">
    <property type="entry name" value="Ribonuclease Inhibitor"/>
    <property type="match status" value="3"/>
</dbReference>
<dbReference type="Proteomes" id="UP000316079">
    <property type="component" value="Unassembled WGS sequence"/>
</dbReference>
<dbReference type="PANTHER" id="PTHR45973:SF8">
    <property type="entry name" value="LEUCINE-RICH REPEAT-CONTAINING PROTEIN 49"/>
    <property type="match status" value="1"/>
</dbReference>
<keyword evidence="5" id="KW-1185">Reference proteome</keyword>
<dbReference type="PANTHER" id="PTHR45973">
    <property type="entry name" value="PROTEIN PHOSPHATASE 1 REGULATORY SUBUNIT SDS22-RELATED"/>
    <property type="match status" value="1"/>
</dbReference>
<keyword evidence="1" id="KW-0433">Leucine-rich repeat</keyword>
<keyword evidence="2" id="KW-0677">Repeat</keyword>
<evidence type="ECO:0000256" key="1">
    <source>
        <dbReference type="ARBA" id="ARBA00022614"/>
    </source>
</evidence>
<evidence type="ECO:0000313" key="4">
    <source>
        <dbReference type="EMBL" id="TRY90190.1"/>
    </source>
</evidence>
<sequence>MRCSIIIQECCLHCPRGARCSQIPSYKYHVNALNPWFLGDMKTALNIDTLKGKHAGDTKSLHHNPGPGFLSAFSFRDEITSCPERLDLDRRALTEFPHLDGFDRLRLLNLQHNNISKMQPLKHLQNLVILDLYGNQIFDMCGLSSLKSLRVLLLGNNRIQRICDMDGLGKLDALDLRNNQISEIENLSALSCLRSLNLSGNRIRRVDNLQGLNSLIELDLRNNTISLVTDVENLPRLQRLFLSHNSISSVCALASLCGCLSLLELCVDGNPFALESCYRHTVLQSCNTHLQLLDMKRVTEEERRTASASARKEEEKKKESHKQAAHKERRRLAVLNASQIWAGLKPNLDLPVLRASKEEGSPEISPAHSPALTNGNALETSPEEPRRLSPAAGESKQRSVRPSSPRDSRLQETPGPGVQTLSLSEHHLAELEGSTLRLFGPRALDALDRSWGVQTAASVSTIIFTFMHFDCIATVFLRIRLKFPNLTHLVFEQTGLTQLSQLASLAQIRRLDQLTLDPEGNPLLQLTLWRSFLIYRLQSLNLQRVNGTEVTMNDVVASERMFAALGHVAATETPRFRLLLLLEESRKRQLQFALDGRGRGAAVSPEEDLKENSRALFNYSSRNSEDPERTLMLQQYLRALLQSVSDVSMKMEALQKLWPSLFLEMLRESVCEMKDLSAFRRRRLHTITHTP</sequence>